<dbReference type="Proteomes" id="UP000571554">
    <property type="component" value="Unassembled WGS sequence"/>
</dbReference>
<keyword evidence="2" id="KW-1185">Reference proteome</keyword>
<evidence type="ECO:0000313" key="2">
    <source>
        <dbReference type="Proteomes" id="UP000571554"/>
    </source>
</evidence>
<protein>
    <submittedName>
        <fullName evidence="1">Uncharacterized protein</fullName>
    </submittedName>
</protein>
<dbReference type="AlphaFoldDB" id="A0A7W9U4J0"/>
<organism evidence="1 2">
    <name type="scientific">Paraburkholderia bannensis</name>
    <dbReference type="NCBI Taxonomy" id="765414"/>
    <lineage>
        <taxon>Bacteria</taxon>
        <taxon>Pseudomonadati</taxon>
        <taxon>Pseudomonadota</taxon>
        <taxon>Betaproteobacteria</taxon>
        <taxon>Burkholderiales</taxon>
        <taxon>Burkholderiaceae</taxon>
        <taxon>Paraburkholderia</taxon>
    </lineage>
</organism>
<sequence>MFADMDRQGRAELESLYDIDVVSQFKSSTFRGARANSLLVAMTKRSRPRLRKLGEESKVPVVQGSVVRGGLACFEAVSLRGGLPFIHSTDIKDLVRGAPISSLRRVRPFTRGIVAGHMILLPRVGIPKKENIGAWHVDSDVQLSDCVLALPCGGGSEASARVDAIQASYEAFAGLYRGTGARYVTVERLLEWLNTVWS</sequence>
<comment type="caution">
    <text evidence="1">The sequence shown here is derived from an EMBL/GenBank/DDBJ whole genome shotgun (WGS) entry which is preliminary data.</text>
</comment>
<dbReference type="EMBL" id="JACHBW010000034">
    <property type="protein sequence ID" value="MBB6106878.1"/>
    <property type="molecule type" value="Genomic_DNA"/>
</dbReference>
<gene>
    <name evidence="1" type="ORF">F4827_006757</name>
</gene>
<dbReference type="RefSeq" id="WP_260175537.1">
    <property type="nucleotide sequence ID" value="NZ_JACHBW010000034.1"/>
</dbReference>
<proteinExistence type="predicted"/>
<name>A0A7W9U4J0_9BURK</name>
<accession>A0A7W9U4J0</accession>
<evidence type="ECO:0000313" key="1">
    <source>
        <dbReference type="EMBL" id="MBB6106878.1"/>
    </source>
</evidence>
<reference evidence="1 2" key="1">
    <citation type="submission" date="2020-08" db="EMBL/GenBank/DDBJ databases">
        <title>Above-ground endophytic microbial communities from plants in different locations in the United States.</title>
        <authorList>
            <person name="Frank C."/>
        </authorList>
    </citation>
    <scope>NUCLEOTIDE SEQUENCE [LARGE SCALE GENOMIC DNA]</scope>
    <source>
        <strain evidence="1 2">WP4_2_2</strain>
    </source>
</reference>